<feature type="signal peptide" evidence="2">
    <location>
        <begin position="1"/>
        <end position="19"/>
    </location>
</feature>
<evidence type="ECO:0000313" key="3">
    <source>
        <dbReference type="EMBL" id="TPI02329.1"/>
    </source>
</evidence>
<proteinExistence type="predicted"/>
<dbReference type="RefSeq" id="WP_140700978.1">
    <property type="nucleotide sequence ID" value="NZ_VFSY01000021.1"/>
</dbReference>
<feature type="region of interest" description="Disordered" evidence="1">
    <location>
        <begin position="28"/>
        <end position="93"/>
    </location>
</feature>
<gene>
    <name evidence="3" type="ORF">FJM01_01090</name>
</gene>
<evidence type="ECO:0008006" key="5">
    <source>
        <dbReference type="Google" id="ProtNLM"/>
    </source>
</evidence>
<evidence type="ECO:0000256" key="2">
    <source>
        <dbReference type="SAM" id="SignalP"/>
    </source>
</evidence>
<dbReference type="EMBL" id="VFSY01000021">
    <property type="protein sequence ID" value="TPI02329.1"/>
    <property type="molecule type" value="Genomic_DNA"/>
</dbReference>
<dbReference type="PROSITE" id="PS51257">
    <property type="entry name" value="PROKAR_LIPOPROTEIN"/>
    <property type="match status" value="1"/>
</dbReference>
<keyword evidence="2" id="KW-0732">Signal</keyword>
<feature type="chain" id="PRO_5021370399" description="Variable surface lipoprotein" evidence="2">
    <location>
        <begin position="20"/>
        <end position="120"/>
    </location>
</feature>
<accession>A0A502M963</accession>
<evidence type="ECO:0000313" key="4">
    <source>
        <dbReference type="Proteomes" id="UP000317904"/>
    </source>
</evidence>
<dbReference type="Proteomes" id="UP000317904">
    <property type="component" value="Unassembled WGS sequence"/>
</dbReference>
<organism evidence="3 4">
    <name type="scientific">Mycoplasma struthionis</name>
    <dbReference type="NCBI Taxonomy" id="538220"/>
    <lineage>
        <taxon>Bacteria</taxon>
        <taxon>Bacillati</taxon>
        <taxon>Mycoplasmatota</taxon>
        <taxon>Mollicutes</taxon>
        <taxon>Mycoplasmataceae</taxon>
        <taxon>Mycoplasma</taxon>
    </lineage>
</organism>
<feature type="compositionally biased region" description="Basic and acidic residues" evidence="1">
    <location>
        <begin position="47"/>
        <end position="64"/>
    </location>
</feature>
<dbReference type="AlphaFoldDB" id="A0A502M963"/>
<protein>
    <recommendedName>
        <fullName evidence="5">Variable surface lipoprotein</fullName>
    </recommendedName>
</protein>
<sequence>MKRSKKLLFLLATPLPLVAILPVAMSCGSNSNADKTTTKNVETPDSTSKEGTEGAPAVEKENKNPENTGNQNGNASSNGNENTNVEAPTTSPTAPLMKLLSHLITIMKVKMQLLHLKTLQ</sequence>
<comment type="caution">
    <text evidence="3">The sequence shown here is derived from an EMBL/GenBank/DDBJ whole genome shotgun (WGS) entry which is preliminary data.</text>
</comment>
<reference evidence="3 4" key="1">
    <citation type="submission" date="2019-06" db="EMBL/GenBank/DDBJ databases">
        <title>A comparative genomics study of ostrich specific Mycoplasmas.</title>
        <authorList>
            <person name="Botes A."/>
            <person name="Nel T."/>
        </authorList>
    </citation>
    <scope>NUCLEOTIDE SEQUENCE [LARGE SCALE GENOMIC DNA]</scope>
    <source>
        <strain evidence="3 4">Ms01</strain>
    </source>
</reference>
<evidence type="ECO:0000256" key="1">
    <source>
        <dbReference type="SAM" id="MobiDB-lite"/>
    </source>
</evidence>
<feature type="compositionally biased region" description="Polar residues" evidence="1">
    <location>
        <begin position="28"/>
        <end position="46"/>
    </location>
</feature>
<name>A0A502M963_9MOLU</name>
<feature type="compositionally biased region" description="Low complexity" evidence="1">
    <location>
        <begin position="67"/>
        <end position="84"/>
    </location>
</feature>